<dbReference type="NCBIfam" id="TIGR03717">
    <property type="entry name" value="R_switched_YjbE"/>
    <property type="match status" value="1"/>
</dbReference>
<keyword evidence="5 6" id="KW-0472">Membrane</keyword>
<dbReference type="InterPro" id="IPR005496">
    <property type="entry name" value="Integral_membrane_TerC"/>
</dbReference>
<feature type="transmembrane region" description="Helical" evidence="6">
    <location>
        <begin position="159"/>
        <end position="178"/>
    </location>
</feature>
<keyword evidence="8" id="KW-1185">Reference proteome</keyword>
<evidence type="ECO:0000313" key="7">
    <source>
        <dbReference type="EMBL" id="SFQ72419.1"/>
    </source>
</evidence>
<gene>
    <name evidence="7" type="ORF">SAMN02745910_03025</name>
</gene>
<feature type="transmembrane region" description="Helical" evidence="6">
    <location>
        <begin position="184"/>
        <end position="212"/>
    </location>
</feature>
<dbReference type="GeneID" id="93711648"/>
<comment type="caution">
    <text evidence="7">The sequence shown here is derived from an EMBL/GenBank/DDBJ whole genome shotgun (WGS) entry which is preliminary data.</text>
</comment>
<feature type="transmembrane region" description="Helical" evidence="6">
    <location>
        <begin position="99"/>
        <end position="117"/>
    </location>
</feature>
<dbReference type="InterPro" id="IPR022301">
    <property type="entry name" value="Integral_membrane_YjbE"/>
</dbReference>
<protein>
    <submittedName>
        <fullName evidence="7">Integral membrane protein, YjbE family</fullName>
    </submittedName>
</protein>
<evidence type="ECO:0000256" key="4">
    <source>
        <dbReference type="ARBA" id="ARBA00022989"/>
    </source>
</evidence>
<accession>A0A1I6AUW1</accession>
<keyword evidence="4 6" id="KW-1133">Transmembrane helix</keyword>
<evidence type="ECO:0000256" key="2">
    <source>
        <dbReference type="ARBA" id="ARBA00007511"/>
    </source>
</evidence>
<organism evidence="7 8">
    <name type="scientific">Priestia endophytica DSM 13796</name>
    <dbReference type="NCBI Taxonomy" id="1121089"/>
    <lineage>
        <taxon>Bacteria</taxon>
        <taxon>Bacillati</taxon>
        <taxon>Bacillota</taxon>
        <taxon>Bacilli</taxon>
        <taxon>Bacillales</taxon>
        <taxon>Bacillaceae</taxon>
        <taxon>Priestia</taxon>
    </lineage>
</organism>
<evidence type="ECO:0000313" key="8">
    <source>
        <dbReference type="Proteomes" id="UP000182762"/>
    </source>
</evidence>
<comment type="similarity">
    <text evidence="2">Belongs to the TerC family.</text>
</comment>
<reference evidence="7 8" key="1">
    <citation type="submission" date="2016-10" db="EMBL/GenBank/DDBJ databases">
        <authorList>
            <person name="Varghese N."/>
            <person name="Submissions S."/>
        </authorList>
    </citation>
    <scope>NUCLEOTIDE SEQUENCE [LARGE SCALE GENOMIC DNA]</scope>
    <source>
        <strain evidence="7 8">DSM 13796</strain>
    </source>
</reference>
<feature type="transmembrane region" description="Helical" evidence="6">
    <location>
        <begin position="6"/>
        <end position="30"/>
    </location>
</feature>
<name>A0A1I6AUW1_9BACI</name>
<dbReference type="RefSeq" id="WP_061803304.1">
    <property type="nucleotide sequence ID" value="NZ_FOXX01000007.1"/>
</dbReference>
<dbReference type="Proteomes" id="UP000182762">
    <property type="component" value="Unassembled WGS sequence"/>
</dbReference>
<feature type="transmembrane region" description="Helical" evidence="6">
    <location>
        <begin position="69"/>
        <end position="87"/>
    </location>
</feature>
<comment type="subcellular location">
    <subcellularLocation>
        <location evidence="1">Membrane</location>
        <topology evidence="1">Multi-pass membrane protein</topology>
    </subcellularLocation>
</comment>
<feature type="transmembrane region" description="Helical" evidence="6">
    <location>
        <begin position="42"/>
        <end position="63"/>
    </location>
</feature>
<evidence type="ECO:0000256" key="6">
    <source>
        <dbReference type="SAM" id="Phobius"/>
    </source>
</evidence>
<dbReference type="PANTHER" id="PTHR30238:SF4">
    <property type="entry name" value="SLL1022 PROTEIN"/>
    <property type="match status" value="1"/>
</dbReference>
<sequence length="223" mass="24182">MELEALTIILMIIGIDIVLGGDNAIVIALACRNLPENQRNKAIVLGTGLAIIVRILLTMVAVYLLTIPYLQFAGGILLISIAIKLLIQEEEEQHIKASVSIFAAIKTIVFADIVMGLDNVLAVAGAAHGNLTFVVIGLLVSVPIIVWGSKIVLYLMEQFSFLVYVGSGILAFTAGKMITHEEKLAFFFHSSSTLYIVPTLLVVFVVAIGFIFNQKKTNRKKVA</sequence>
<proteinExistence type="inferred from homology"/>
<evidence type="ECO:0000256" key="3">
    <source>
        <dbReference type="ARBA" id="ARBA00022692"/>
    </source>
</evidence>
<keyword evidence="3 6" id="KW-0812">Transmembrane</keyword>
<dbReference type="Pfam" id="PF03741">
    <property type="entry name" value="TerC"/>
    <property type="match status" value="1"/>
</dbReference>
<dbReference type="PANTHER" id="PTHR30238">
    <property type="entry name" value="MEMBRANE BOUND PREDICTED REDOX MODULATOR"/>
    <property type="match status" value="1"/>
</dbReference>
<feature type="transmembrane region" description="Helical" evidence="6">
    <location>
        <begin position="129"/>
        <end position="147"/>
    </location>
</feature>
<evidence type="ECO:0000256" key="5">
    <source>
        <dbReference type="ARBA" id="ARBA00023136"/>
    </source>
</evidence>
<dbReference type="EMBL" id="FOXX01000007">
    <property type="protein sequence ID" value="SFQ72419.1"/>
    <property type="molecule type" value="Genomic_DNA"/>
</dbReference>
<evidence type="ECO:0000256" key="1">
    <source>
        <dbReference type="ARBA" id="ARBA00004141"/>
    </source>
</evidence>